<keyword evidence="6" id="KW-0862">Zinc</keyword>
<organism evidence="12 13">
    <name type="scientific">Adineta steineri</name>
    <dbReference type="NCBI Taxonomy" id="433720"/>
    <lineage>
        <taxon>Eukaryota</taxon>
        <taxon>Metazoa</taxon>
        <taxon>Spiralia</taxon>
        <taxon>Gnathifera</taxon>
        <taxon>Rotifera</taxon>
        <taxon>Eurotatoria</taxon>
        <taxon>Bdelloidea</taxon>
        <taxon>Adinetida</taxon>
        <taxon>Adinetidae</taxon>
        <taxon>Adineta</taxon>
    </lineage>
</organism>
<protein>
    <recommendedName>
        <fullName evidence="7">Poly [ADP-ribose] polymerase</fullName>
        <shortName evidence="7">PARP</shortName>
        <ecNumber evidence="7">2.4.2.-</ecNumber>
    </recommendedName>
</protein>
<proteinExistence type="predicted"/>
<dbReference type="Gene3D" id="3.40.220.10">
    <property type="entry name" value="Leucine Aminopeptidase, subunit E, domain 1"/>
    <property type="match status" value="1"/>
</dbReference>
<dbReference type="PANTHER" id="PTHR14453">
    <property type="entry name" value="PARP/ZINC FINGER CCCH TYPE DOMAIN CONTAINING PROTEIN"/>
    <property type="match status" value="1"/>
</dbReference>
<dbReference type="EC" id="2.4.2.-" evidence="7"/>
<dbReference type="OrthoDB" id="6133115at2759"/>
<dbReference type="PROSITE" id="PS51154">
    <property type="entry name" value="MACRO"/>
    <property type="match status" value="1"/>
</dbReference>
<gene>
    <name evidence="12" type="ORF">OKA104_LOCUS31335</name>
    <name evidence="11" type="ORF">VCS650_LOCUS5402</name>
</gene>
<dbReference type="PROSITE" id="PS50158">
    <property type="entry name" value="ZF_CCHC"/>
    <property type="match status" value="1"/>
</dbReference>
<dbReference type="Proteomes" id="UP000663881">
    <property type="component" value="Unassembled WGS sequence"/>
</dbReference>
<dbReference type="GO" id="GO:0005634">
    <property type="term" value="C:nucleus"/>
    <property type="evidence" value="ECO:0007669"/>
    <property type="project" value="UniProtKB-SubCell"/>
</dbReference>
<dbReference type="InterPro" id="IPR012317">
    <property type="entry name" value="Poly(ADP-ribose)pol_cat_dom"/>
</dbReference>
<dbReference type="PANTHER" id="PTHR14453:SF67">
    <property type="entry name" value="POLY [ADP-RIBOSE] POLYMERASE"/>
    <property type="match status" value="1"/>
</dbReference>
<feature type="domain" description="Macro" evidence="10">
    <location>
        <begin position="68"/>
        <end position="226"/>
    </location>
</feature>
<evidence type="ECO:0000256" key="2">
    <source>
        <dbReference type="ARBA" id="ARBA00022676"/>
    </source>
</evidence>
<dbReference type="PROSITE" id="PS51059">
    <property type="entry name" value="PARP_CATALYTIC"/>
    <property type="match status" value="1"/>
</dbReference>
<dbReference type="Proteomes" id="UP000663891">
    <property type="component" value="Unassembled WGS sequence"/>
</dbReference>
<keyword evidence="6" id="KW-0863">Zinc-finger</keyword>
<comment type="caution">
    <text evidence="12">The sequence shown here is derived from an EMBL/GenBank/DDBJ whole genome shotgun (WGS) entry which is preliminary data.</text>
</comment>
<evidence type="ECO:0000313" key="12">
    <source>
        <dbReference type="EMBL" id="CAF4027115.1"/>
    </source>
</evidence>
<dbReference type="GO" id="GO:0003714">
    <property type="term" value="F:transcription corepressor activity"/>
    <property type="evidence" value="ECO:0007669"/>
    <property type="project" value="TreeGrafter"/>
</dbReference>
<dbReference type="GO" id="GO:0003950">
    <property type="term" value="F:NAD+ poly-ADP-ribosyltransferase activity"/>
    <property type="evidence" value="ECO:0007669"/>
    <property type="project" value="UniProtKB-UniRule"/>
</dbReference>
<reference evidence="12" key="1">
    <citation type="submission" date="2021-02" db="EMBL/GenBank/DDBJ databases">
        <authorList>
            <person name="Nowell W R."/>
        </authorList>
    </citation>
    <scope>NUCLEOTIDE SEQUENCE</scope>
</reference>
<accession>A0A819QE76</accession>
<dbReference type="SUPFAM" id="SSF52949">
    <property type="entry name" value="Macro domain-like"/>
    <property type="match status" value="1"/>
</dbReference>
<dbReference type="GO" id="GO:0005737">
    <property type="term" value="C:cytoplasm"/>
    <property type="evidence" value="ECO:0007669"/>
    <property type="project" value="TreeGrafter"/>
</dbReference>
<dbReference type="Pfam" id="PF00644">
    <property type="entry name" value="PARP"/>
    <property type="match status" value="1"/>
</dbReference>
<comment type="subcellular location">
    <subcellularLocation>
        <location evidence="1">Nucleus</location>
    </subcellularLocation>
</comment>
<evidence type="ECO:0000256" key="5">
    <source>
        <dbReference type="ARBA" id="ARBA00023242"/>
    </source>
</evidence>
<evidence type="ECO:0000256" key="3">
    <source>
        <dbReference type="ARBA" id="ARBA00022679"/>
    </source>
</evidence>
<dbReference type="GO" id="GO:0003676">
    <property type="term" value="F:nucleic acid binding"/>
    <property type="evidence" value="ECO:0007669"/>
    <property type="project" value="InterPro"/>
</dbReference>
<keyword evidence="5" id="KW-0539">Nucleus</keyword>
<dbReference type="GO" id="GO:0010629">
    <property type="term" value="P:negative regulation of gene expression"/>
    <property type="evidence" value="ECO:0007669"/>
    <property type="project" value="TreeGrafter"/>
</dbReference>
<dbReference type="AlphaFoldDB" id="A0A819QE76"/>
<dbReference type="SMART" id="SM00506">
    <property type="entry name" value="A1pp"/>
    <property type="match status" value="1"/>
</dbReference>
<dbReference type="Gene3D" id="3.90.228.10">
    <property type="match status" value="1"/>
</dbReference>
<evidence type="ECO:0000313" key="13">
    <source>
        <dbReference type="Proteomes" id="UP000663881"/>
    </source>
</evidence>
<dbReference type="InterPro" id="IPR001878">
    <property type="entry name" value="Znf_CCHC"/>
</dbReference>
<name>A0A819QE76_9BILA</name>
<dbReference type="GO" id="GO:0008270">
    <property type="term" value="F:zinc ion binding"/>
    <property type="evidence" value="ECO:0007669"/>
    <property type="project" value="UniProtKB-KW"/>
</dbReference>
<dbReference type="EMBL" id="CAJOAY010003528">
    <property type="protein sequence ID" value="CAF4027115.1"/>
    <property type="molecule type" value="Genomic_DNA"/>
</dbReference>
<evidence type="ECO:0000256" key="4">
    <source>
        <dbReference type="ARBA" id="ARBA00023027"/>
    </source>
</evidence>
<keyword evidence="4 7" id="KW-0520">NAD</keyword>
<keyword evidence="2 7" id="KW-0328">Glycosyltransferase</keyword>
<dbReference type="SUPFAM" id="SSF56399">
    <property type="entry name" value="ADP-ribosylation"/>
    <property type="match status" value="1"/>
</dbReference>
<dbReference type="InterPro" id="IPR052056">
    <property type="entry name" value="Mono-ARTD/PARP"/>
</dbReference>
<sequence>MSEKICFRCYKPGHIARYCNANDTDTNTDNGSDYDEDEICCECHCPKYLCALDPTHEFIPWGLCNIFDIIYLSCSQSSLNLKVNKGYLTNQRVDVIVVCSSSDGLRESVLRAAGPHIQRAYAQAKRSIPANEMIALECPNLPCQRILFLPWIPNEKILFTEQSINNFLSTAVKYVLKENYKSVAFPAIGCGLYGFGADFISRTMINHMKIESYPLNVTITICPKFQHVFHTFQNANKITPVIQLLPSTWLYTNNFNQLRYLVAKNTQEWNTIVEEFNRTMSGIYRRINRIEHIRNDRWHKQYIIHRDDFQNRLNINTEKFLYHGCSAKAADNIIKDYFNRSLSGENGIQYGCGVYFSSNANYSHAYSIPNNRGERCMFFARVLIGKSILGNSNMKICPSDYHTTTDGEHIYVTYHDTQAYAQYLIHYQ</sequence>
<dbReference type="EMBL" id="CAJNON010000031">
    <property type="protein sequence ID" value="CAF0827202.1"/>
    <property type="molecule type" value="Genomic_DNA"/>
</dbReference>
<feature type="domain" description="CCHC-type" evidence="8">
    <location>
        <begin position="6"/>
        <end position="19"/>
    </location>
</feature>
<dbReference type="InterPro" id="IPR002589">
    <property type="entry name" value="Macro_dom"/>
</dbReference>
<feature type="domain" description="PARP catalytic" evidence="9">
    <location>
        <begin position="245"/>
        <end position="428"/>
    </location>
</feature>
<evidence type="ECO:0000313" key="11">
    <source>
        <dbReference type="EMBL" id="CAF0827202.1"/>
    </source>
</evidence>
<dbReference type="Pfam" id="PF01661">
    <property type="entry name" value="Macro"/>
    <property type="match status" value="1"/>
</dbReference>
<keyword evidence="3 7" id="KW-0808">Transferase</keyword>
<evidence type="ECO:0000256" key="7">
    <source>
        <dbReference type="RuleBase" id="RU362114"/>
    </source>
</evidence>
<keyword evidence="6" id="KW-0479">Metal-binding</keyword>
<dbReference type="InterPro" id="IPR043472">
    <property type="entry name" value="Macro_dom-like"/>
</dbReference>
<evidence type="ECO:0000256" key="1">
    <source>
        <dbReference type="ARBA" id="ARBA00004123"/>
    </source>
</evidence>
<evidence type="ECO:0000259" key="8">
    <source>
        <dbReference type="PROSITE" id="PS50158"/>
    </source>
</evidence>
<evidence type="ECO:0000259" key="9">
    <source>
        <dbReference type="PROSITE" id="PS51059"/>
    </source>
</evidence>
<evidence type="ECO:0000259" key="10">
    <source>
        <dbReference type="PROSITE" id="PS51154"/>
    </source>
</evidence>
<evidence type="ECO:0000256" key="6">
    <source>
        <dbReference type="PROSITE-ProRule" id="PRU00047"/>
    </source>
</evidence>